<gene>
    <name evidence="1" type="ORF">C480_09950</name>
</gene>
<dbReference type="Proteomes" id="UP000011591">
    <property type="component" value="Unassembled WGS sequence"/>
</dbReference>
<organism evidence="1 2">
    <name type="scientific">Natrialba aegyptia DSM 13077</name>
    <dbReference type="NCBI Taxonomy" id="1227491"/>
    <lineage>
        <taxon>Archaea</taxon>
        <taxon>Methanobacteriati</taxon>
        <taxon>Methanobacteriota</taxon>
        <taxon>Stenosarchaea group</taxon>
        <taxon>Halobacteria</taxon>
        <taxon>Halobacteriales</taxon>
        <taxon>Natrialbaceae</taxon>
        <taxon>Natrialba</taxon>
    </lineage>
</organism>
<comment type="caution">
    <text evidence="1">The sequence shown here is derived from an EMBL/GenBank/DDBJ whole genome shotgun (WGS) entry which is preliminary data.</text>
</comment>
<accession>M0B893</accession>
<name>M0B893_9EURY</name>
<reference evidence="1 2" key="1">
    <citation type="journal article" date="2014" name="PLoS Genet.">
        <title>Phylogenetically driven sequencing of extremely halophilic archaea reveals strategies for static and dynamic osmo-response.</title>
        <authorList>
            <person name="Becker E.A."/>
            <person name="Seitzer P.M."/>
            <person name="Tritt A."/>
            <person name="Larsen D."/>
            <person name="Krusor M."/>
            <person name="Yao A.I."/>
            <person name="Wu D."/>
            <person name="Madern D."/>
            <person name="Eisen J.A."/>
            <person name="Darling A.E."/>
            <person name="Facciotti M.T."/>
        </authorList>
    </citation>
    <scope>NUCLEOTIDE SEQUENCE [LARGE SCALE GENOMIC DNA]</scope>
    <source>
        <strain evidence="1 2">DSM 13077</strain>
    </source>
</reference>
<dbReference type="EMBL" id="AOIP01000020">
    <property type="protein sequence ID" value="ELZ05874.1"/>
    <property type="molecule type" value="Genomic_DNA"/>
</dbReference>
<proteinExistence type="predicted"/>
<protein>
    <submittedName>
        <fullName evidence="1">Uncharacterized protein</fullName>
    </submittedName>
</protein>
<evidence type="ECO:0000313" key="1">
    <source>
        <dbReference type="EMBL" id="ELZ05874.1"/>
    </source>
</evidence>
<keyword evidence="2" id="KW-1185">Reference proteome</keyword>
<dbReference type="AlphaFoldDB" id="M0B893"/>
<evidence type="ECO:0000313" key="2">
    <source>
        <dbReference type="Proteomes" id="UP000011591"/>
    </source>
</evidence>
<sequence length="91" mass="9745">MTLYLGRGINTDQTARETTALYMYPRLVINANDVAHAATSPPAVSRHGGRHHIHLPVSHLGCHLGLVSGCLAPRDDALKCTRALGYDATNA</sequence>